<sequence length="133" mass="14755">MGLIPQRNRGPDALRLPHESTRLLVIPVKRIARRSNGRLHLKPDAQVAMPGGGEPDAESRVGPPAKTKGLKSQSTGTQHLQQLRPVREDMLDPGRPLRYRPRKLKGDTLGRYQPGQGRAGRAAVRQVHCADRR</sequence>
<accession>A0A645DR07</accession>
<proteinExistence type="predicted"/>
<evidence type="ECO:0000313" key="2">
    <source>
        <dbReference type="EMBL" id="MPM91894.1"/>
    </source>
</evidence>
<feature type="compositionally biased region" description="Polar residues" evidence="1">
    <location>
        <begin position="70"/>
        <end position="81"/>
    </location>
</feature>
<gene>
    <name evidence="2" type="ORF">SDC9_139028</name>
</gene>
<reference evidence="2" key="1">
    <citation type="submission" date="2019-08" db="EMBL/GenBank/DDBJ databases">
        <authorList>
            <person name="Kucharzyk K."/>
            <person name="Murdoch R.W."/>
            <person name="Higgins S."/>
            <person name="Loffler F."/>
        </authorList>
    </citation>
    <scope>NUCLEOTIDE SEQUENCE</scope>
</reference>
<evidence type="ECO:0000256" key="1">
    <source>
        <dbReference type="SAM" id="MobiDB-lite"/>
    </source>
</evidence>
<feature type="region of interest" description="Disordered" evidence="1">
    <location>
        <begin position="42"/>
        <end position="133"/>
    </location>
</feature>
<comment type="caution">
    <text evidence="2">The sequence shown here is derived from an EMBL/GenBank/DDBJ whole genome shotgun (WGS) entry which is preliminary data.</text>
</comment>
<name>A0A645DR07_9ZZZZ</name>
<protein>
    <submittedName>
        <fullName evidence="2">Uncharacterized protein</fullName>
    </submittedName>
</protein>
<organism evidence="2">
    <name type="scientific">bioreactor metagenome</name>
    <dbReference type="NCBI Taxonomy" id="1076179"/>
    <lineage>
        <taxon>unclassified sequences</taxon>
        <taxon>metagenomes</taxon>
        <taxon>ecological metagenomes</taxon>
    </lineage>
</organism>
<dbReference type="EMBL" id="VSSQ01038893">
    <property type="protein sequence ID" value="MPM91894.1"/>
    <property type="molecule type" value="Genomic_DNA"/>
</dbReference>
<dbReference type="AlphaFoldDB" id="A0A645DR07"/>